<keyword evidence="3 4" id="KW-0408">Iron</keyword>
<evidence type="ECO:0000256" key="4">
    <source>
        <dbReference type="PROSITE-ProRule" id="PRU00433"/>
    </source>
</evidence>
<dbReference type="GO" id="GO:0020037">
    <property type="term" value="F:heme binding"/>
    <property type="evidence" value="ECO:0007669"/>
    <property type="project" value="InterPro"/>
</dbReference>
<name>A0A1H7KLU9_9GAMM</name>
<proteinExistence type="predicted"/>
<feature type="compositionally biased region" description="Basic and acidic residues" evidence="5">
    <location>
        <begin position="253"/>
        <end position="262"/>
    </location>
</feature>
<keyword evidence="6" id="KW-0732">Signal</keyword>
<feature type="compositionally biased region" description="Basic and acidic residues" evidence="5">
    <location>
        <begin position="174"/>
        <end position="186"/>
    </location>
</feature>
<feature type="signal peptide" evidence="6">
    <location>
        <begin position="1"/>
        <end position="21"/>
    </location>
</feature>
<feature type="compositionally biased region" description="Basic and acidic residues" evidence="5">
    <location>
        <begin position="231"/>
        <end position="241"/>
    </location>
</feature>
<dbReference type="GO" id="GO:0046872">
    <property type="term" value="F:metal ion binding"/>
    <property type="evidence" value="ECO:0007669"/>
    <property type="project" value="UniProtKB-KW"/>
</dbReference>
<keyword evidence="1 4" id="KW-0349">Heme</keyword>
<evidence type="ECO:0000256" key="1">
    <source>
        <dbReference type="ARBA" id="ARBA00022617"/>
    </source>
</evidence>
<evidence type="ECO:0000259" key="7">
    <source>
        <dbReference type="PROSITE" id="PS51007"/>
    </source>
</evidence>
<feature type="chain" id="PRO_5010187320" evidence="6">
    <location>
        <begin position="22"/>
        <end position="262"/>
    </location>
</feature>
<dbReference type="EMBL" id="FOAS01000006">
    <property type="protein sequence ID" value="SEK87811.1"/>
    <property type="molecule type" value="Genomic_DNA"/>
</dbReference>
<accession>A0A1H7KLU9</accession>
<dbReference type="Pfam" id="PF13442">
    <property type="entry name" value="Cytochrome_CBB3"/>
    <property type="match status" value="1"/>
</dbReference>
<organism evidence="8 9">
    <name type="scientific">Atopomonas hussainii</name>
    <dbReference type="NCBI Taxonomy" id="1429083"/>
    <lineage>
        <taxon>Bacteria</taxon>
        <taxon>Pseudomonadati</taxon>
        <taxon>Pseudomonadota</taxon>
        <taxon>Gammaproteobacteria</taxon>
        <taxon>Pseudomonadales</taxon>
        <taxon>Pseudomonadaceae</taxon>
        <taxon>Atopomonas</taxon>
    </lineage>
</organism>
<dbReference type="GO" id="GO:0009055">
    <property type="term" value="F:electron transfer activity"/>
    <property type="evidence" value="ECO:0007669"/>
    <property type="project" value="InterPro"/>
</dbReference>
<protein>
    <submittedName>
        <fullName evidence="8">Cytochrome C oxidase, cbb3-type, subunit III</fullName>
    </submittedName>
</protein>
<feature type="region of interest" description="Disordered" evidence="5">
    <location>
        <begin position="168"/>
        <end position="262"/>
    </location>
</feature>
<dbReference type="InterPro" id="IPR009056">
    <property type="entry name" value="Cyt_c-like_dom"/>
</dbReference>
<dbReference type="AlphaFoldDB" id="A0A1H7KLU9"/>
<sequence>MKKTVLTLVLAGAVGAGAVLAGAYSGLVNVAADDPHSPAVLAFLTMARERSIAVRARDIAVPDLSDQALVTTGAGNYNAMCIGCHLAPGLAQTEMSQALYPAPPNLAKVGVNGSPAEAFWVIKHGIKATGMPAWGKSMGDEYIWGMVAFLQQLPQLDAQQYQALVAASSGHQHGGGESHMHNHEGQHGSNTPAHHDQAAEPSTPHEPMMDHAAMAKQGEQAMQGAAKTVHVHSDGSEHEHTNVAPKAPTNTHLHSDGQEHMH</sequence>
<dbReference type="RefSeq" id="WP_074866723.1">
    <property type="nucleotide sequence ID" value="NZ_FOAS01000006.1"/>
</dbReference>
<evidence type="ECO:0000256" key="2">
    <source>
        <dbReference type="ARBA" id="ARBA00022723"/>
    </source>
</evidence>
<dbReference type="Gene3D" id="1.10.760.10">
    <property type="entry name" value="Cytochrome c-like domain"/>
    <property type="match status" value="1"/>
</dbReference>
<evidence type="ECO:0000256" key="5">
    <source>
        <dbReference type="SAM" id="MobiDB-lite"/>
    </source>
</evidence>
<dbReference type="SUPFAM" id="SSF46626">
    <property type="entry name" value="Cytochrome c"/>
    <property type="match status" value="1"/>
</dbReference>
<evidence type="ECO:0000256" key="6">
    <source>
        <dbReference type="SAM" id="SignalP"/>
    </source>
</evidence>
<evidence type="ECO:0000313" key="9">
    <source>
        <dbReference type="Proteomes" id="UP000185766"/>
    </source>
</evidence>
<keyword evidence="9" id="KW-1185">Reference proteome</keyword>
<dbReference type="Proteomes" id="UP000185766">
    <property type="component" value="Unassembled WGS sequence"/>
</dbReference>
<dbReference type="PROSITE" id="PS51007">
    <property type="entry name" value="CYTC"/>
    <property type="match status" value="1"/>
</dbReference>
<gene>
    <name evidence="8" type="ORF">SAMN05216214_10618</name>
</gene>
<feature type="domain" description="Cytochrome c" evidence="7">
    <location>
        <begin position="68"/>
        <end position="154"/>
    </location>
</feature>
<keyword evidence="2 4" id="KW-0479">Metal-binding</keyword>
<evidence type="ECO:0000313" key="8">
    <source>
        <dbReference type="EMBL" id="SEK87811.1"/>
    </source>
</evidence>
<evidence type="ECO:0000256" key="3">
    <source>
        <dbReference type="ARBA" id="ARBA00023004"/>
    </source>
</evidence>
<dbReference type="InterPro" id="IPR036909">
    <property type="entry name" value="Cyt_c-like_dom_sf"/>
</dbReference>
<reference evidence="8 9" key="1">
    <citation type="submission" date="2016-10" db="EMBL/GenBank/DDBJ databases">
        <authorList>
            <person name="de Groot N.N."/>
        </authorList>
    </citation>
    <scope>NUCLEOTIDE SEQUENCE [LARGE SCALE GENOMIC DNA]</scope>
    <source>
        <strain evidence="8 9">JCM 19513</strain>
    </source>
</reference>